<evidence type="ECO:0000256" key="2">
    <source>
        <dbReference type="ARBA" id="ARBA00022692"/>
    </source>
</evidence>
<evidence type="ECO:0000256" key="4">
    <source>
        <dbReference type="ARBA" id="ARBA00023136"/>
    </source>
</evidence>
<protein>
    <submittedName>
        <fullName evidence="7">TonB family protein</fullName>
    </submittedName>
</protein>
<keyword evidence="5" id="KW-0732">Signal</keyword>
<evidence type="ECO:0000313" key="8">
    <source>
        <dbReference type="Proteomes" id="UP000735592"/>
    </source>
</evidence>
<keyword evidence="3" id="KW-1133">Transmembrane helix</keyword>
<feature type="domain" description="TonB C-terminal" evidence="6">
    <location>
        <begin position="22"/>
        <end position="107"/>
    </location>
</feature>
<evidence type="ECO:0000256" key="5">
    <source>
        <dbReference type="SAM" id="SignalP"/>
    </source>
</evidence>
<accession>A0ABW9SLN4</accession>
<dbReference type="InterPro" id="IPR037682">
    <property type="entry name" value="TonB_C"/>
</dbReference>
<feature type="chain" id="PRO_5046284524" evidence="5">
    <location>
        <begin position="21"/>
        <end position="107"/>
    </location>
</feature>
<dbReference type="EMBL" id="WNKW01000001">
    <property type="protein sequence ID" value="MTW32143.1"/>
    <property type="molecule type" value="Genomic_DNA"/>
</dbReference>
<dbReference type="NCBIfam" id="TIGR01352">
    <property type="entry name" value="tonB_Cterm"/>
    <property type="match status" value="1"/>
</dbReference>
<evidence type="ECO:0000256" key="1">
    <source>
        <dbReference type="ARBA" id="ARBA00004167"/>
    </source>
</evidence>
<keyword evidence="8" id="KW-1185">Reference proteome</keyword>
<keyword evidence="4" id="KW-0472">Membrane</keyword>
<dbReference type="PROSITE" id="PS52015">
    <property type="entry name" value="TONB_CTD"/>
    <property type="match status" value="1"/>
</dbReference>
<dbReference type="Proteomes" id="UP000735592">
    <property type="component" value="Unassembled WGS sequence"/>
</dbReference>
<dbReference type="SUPFAM" id="SSF74653">
    <property type="entry name" value="TolA/TonB C-terminal domain"/>
    <property type="match status" value="1"/>
</dbReference>
<gene>
    <name evidence="7" type="ORF">GM655_04795</name>
</gene>
<evidence type="ECO:0000259" key="6">
    <source>
        <dbReference type="PROSITE" id="PS52015"/>
    </source>
</evidence>
<dbReference type="RefSeq" id="WP_155433441.1">
    <property type="nucleotide sequence ID" value="NZ_JAYRJW010000002.1"/>
</dbReference>
<feature type="signal peptide" evidence="5">
    <location>
        <begin position="1"/>
        <end position="20"/>
    </location>
</feature>
<evidence type="ECO:0000313" key="7">
    <source>
        <dbReference type="EMBL" id="MTW32143.1"/>
    </source>
</evidence>
<comment type="caution">
    <text evidence="7">The sequence shown here is derived from an EMBL/GenBank/DDBJ whole genome shotgun (WGS) entry which is preliminary data.</text>
</comment>
<dbReference type="InterPro" id="IPR006260">
    <property type="entry name" value="TonB/TolA_C"/>
</dbReference>
<proteinExistence type="predicted"/>
<dbReference type="Gene3D" id="3.30.1150.10">
    <property type="match status" value="1"/>
</dbReference>
<organism evidence="7 8">
    <name type="scientific">Pseudoduganella danionis</name>
    <dbReference type="NCBI Taxonomy" id="1890295"/>
    <lineage>
        <taxon>Bacteria</taxon>
        <taxon>Pseudomonadati</taxon>
        <taxon>Pseudomonadota</taxon>
        <taxon>Betaproteobacteria</taxon>
        <taxon>Burkholderiales</taxon>
        <taxon>Oxalobacteraceae</taxon>
        <taxon>Telluria group</taxon>
        <taxon>Pseudoduganella</taxon>
    </lineage>
</organism>
<reference evidence="7 8" key="1">
    <citation type="submission" date="2019-11" db="EMBL/GenBank/DDBJ databases">
        <title>Type strains purchased from KCTC, JCM and DSMZ.</title>
        <authorList>
            <person name="Lu H."/>
        </authorList>
    </citation>
    <scope>NUCLEOTIDE SEQUENCE [LARGE SCALE GENOMIC DNA]</scope>
    <source>
        <strain evidence="7 8">DSM 103461</strain>
    </source>
</reference>
<sequence length="107" mass="11678">MKRFAIAAISLLSVTLPAFAADKMATLDPKVPCSIEYPKASLMNEEKGTVVLGLKLSPEGKVLESKVNKSSGFKNLDKAAEKSITKCKFVSPGGDQWQTLEYVWKLD</sequence>
<evidence type="ECO:0000256" key="3">
    <source>
        <dbReference type="ARBA" id="ARBA00022989"/>
    </source>
</evidence>
<keyword evidence="2" id="KW-0812">Transmembrane</keyword>
<comment type="subcellular location">
    <subcellularLocation>
        <location evidence="1">Membrane</location>
        <topology evidence="1">Single-pass membrane protein</topology>
    </subcellularLocation>
</comment>
<dbReference type="Pfam" id="PF03544">
    <property type="entry name" value="TonB_C"/>
    <property type="match status" value="1"/>
</dbReference>
<name>A0ABW9SLN4_9BURK</name>